<name>A0A841RR50_9BACI</name>
<dbReference type="Gene3D" id="3.40.50.720">
    <property type="entry name" value="NAD(P)-binding Rossmann-like Domain"/>
    <property type="match status" value="1"/>
</dbReference>
<evidence type="ECO:0000313" key="3">
    <source>
        <dbReference type="EMBL" id="MBB6514093.1"/>
    </source>
</evidence>
<keyword evidence="4" id="KW-1185">Reference proteome</keyword>
<dbReference type="InterPro" id="IPR036291">
    <property type="entry name" value="NAD(P)-bd_dom_sf"/>
</dbReference>
<feature type="domain" description="Gfo/Idh/MocA-like oxidoreductase N-terminal" evidence="1">
    <location>
        <begin position="1"/>
        <end position="118"/>
    </location>
</feature>
<dbReference type="SUPFAM" id="SSF55347">
    <property type="entry name" value="Glyceraldehyde-3-phosphate dehydrogenase-like, C-terminal domain"/>
    <property type="match status" value="1"/>
</dbReference>
<evidence type="ECO:0000259" key="1">
    <source>
        <dbReference type="Pfam" id="PF01408"/>
    </source>
</evidence>
<dbReference type="Proteomes" id="UP000572212">
    <property type="component" value="Unassembled WGS sequence"/>
</dbReference>
<gene>
    <name evidence="3" type="ORF">GGQ92_002914</name>
</gene>
<organism evidence="3 4">
    <name type="scientific">Gracilibacillus halotolerans</name>
    <dbReference type="NCBI Taxonomy" id="74386"/>
    <lineage>
        <taxon>Bacteria</taxon>
        <taxon>Bacillati</taxon>
        <taxon>Bacillota</taxon>
        <taxon>Bacilli</taxon>
        <taxon>Bacillales</taxon>
        <taxon>Bacillaceae</taxon>
        <taxon>Gracilibacillus</taxon>
    </lineage>
</organism>
<dbReference type="GO" id="GO:0000166">
    <property type="term" value="F:nucleotide binding"/>
    <property type="evidence" value="ECO:0007669"/>
    <property type="project" value="InterPro"/>
</dbReference>
<dbReference type="EMBL" id="JACHON010000022">
    <property type="protein sequence ID" value="MBB6514093.1"/>
    <property type="molecule type" value="Genomic_DNA"/>
</dbReference>
<dbReference type="SUPFAM" id="SSF51735">
    <property type="entry name" value="NAD(P)-binding Rossmann-fold domains"/>
    <property type="match status" value="1"/>
</dbReference>
<dbReference type="Pfam" id="PF22725">
    <property type="entry name" value="GFO_IDH_MocA_C3"/>
    <property type="match status" value="1"/>
</dbReference>
<feature type="domain" description="GFO/IDH/MocA-like oxidoreductase" evidence="2">
    <location>
        <begin position="137"/>
        <end position="247"/>
    </location>
</feature>
<dbReference type="PANTHER" id="PTHR43054:SF1">
    <property type="entry name" value="SCYLLO-INOSITOL 2-DEHYDROGENASE (NADP(+)) IOLU"/>
    <property type="match status" value="1"/>
</dbReference>
<dbReference type="Pfam" id="PF01408">
    <property type="entry name" value="GFO_IDH_MocA"/>
    <property type="match status" value="1"/>
</dbReference>
<accession>A0A841RR50</accession>
<evidence type="ECO:0000259" key="2">
    <source>
        <dbReference type="Pfam" id="PF22725"/>
    </source>
</evidence>
<reference evidence="3 4" key="1">
    <citation type="submission" date="2020-08" db="EMBL/GenBank/DDBJ databases">
        <title>Genomic Encyclopedia of Type Strains, Phase IV (KMG-IV): sequencing the most valuable type-strain genomes for metagenomic binning, comparative biology and taxonomic classification.</title>
        <authorList>
            <person name="Goeker M."/>
        </authorList>
    </citation>
    <scope>NUCLEOTIDE SEQUENCE [LARGE SCALE GENOMIC DNA]</scope>
    <source>
        <strain evidence="3 4">DSM 11805</strain>
    </source>
</reference>
<protein>
    <submittedName>
        <fullName evidence="3">Putative dehydrogenase</fullName>
    </submittedName>
</protein>
<dbReference type="PANTHER" id="PTHR43054">
    <property type="match status" value="1"/>
</dbReference>
<dbReference type="RefSeq" id="WP_184250464.1">
    <property type="nucleotide sequence ID" value="NZ_BAAACU010000030.1"/>
</dbReference>
<dbReference type="InterPro" id="IPR000683">
    <property type="entry name" value="Gfo/Idh/MocA-like_OxRdtase_N"/>
</dbReference>
<dbReference type="AlphaFoldDB" id="A0A841RR50"/>
<dbReference type="InterPro" id="IPR055170">
    <property type="entry name" value="GFO_IDH_MocA-like_dom"/>
</dbReference>
<comment type="caution">
    <text evidence="3">The sequence shown here is derived from an EMBL/GenBank/DDBJ whole genome shotgun (WGS) entry which is preliminary data.</text>
</comment>
<sequence length="330" mass="37243">MRFAVIGTNWITDRFLEAAHLIDDFQLTAVYSRTEERAREFAKKYHVDTIYTSINDLAKSDKVDAVYIASPTAFHAEHAVTCMEGGKHVLVEKPFASNVKEVEKMIQTAKENNVLLMEAMKTTLVPNFAKVKENLEKIGPVRRYVANFCQYSSRYDKYKEGIVLNAFKPELSNGSLMDIGVYCLYPMIALFGKPETVQANAWMLDSGVDGEGTVTATYKDLIGVTMFSKVTNSLIPSEIQGEKGSIVIGKISDMEDLKIVYHDGTEEIIESDQRKESMYYEAKAFIETWKAGKLENETNSWDTSLQTMKLLDESRKQIGLVFPADKSQNE</sequence>
<proteinExistence type="predicted"/>
<evidence type="ECO:0000313" key="4">
    <source>
        <dbReference type="Proteomes" id="UP000572212"/>
    </source>
</evidence>
<dbReference type="Gene3D" id="3.30.360.10">
    <property type="entry name" value="Dihydrodipicolinate Reductase, domain 2"/>
    <property type="match status" value="1"/>
</dbReference>